<dbReference type="Proteomes" id="UP001501079">
    <property type="component" value="Unassembled WGS sequence"/>
</dbReference>
<dbReference type="EMBL" id="BAABBW010000001">
    <property type="protein sequence ID" value="GAA4170178.1"/>
    <property type="molecule type" value="Genomic_DNA"/>
</dbReference>
<sequence length="346" mass="37912">MHVNFCLLLWYLAITFIALGVHVDEYESGRVTRGDAPAIVVTAAILLAWLFGTYLLNVWAAQPPRSAAKLRDWRATLTALANGFEPQPSPRATFASMIAPGTRGAREYPRFVADTIEFGDLHQLGHGALQWSYLAARLPAPLPHLVLDASSNDRARSDLPMRLNGAQRLSLEGDFDKTFRLYAPDSYERDALYVLTPDVMAVLVDAAAGFNVEILDDTVVFFTRVTDDLAEPARWQGVHELLTRVVPRLIARARQYRDERVAGQDTPRVAATISAAIAADSDAAASEPVSHIGPDGRRLERRNPRWSRTASVLGLIGWGALLILLYVVPGLFAFAGLMSVVDGRVG</sequence>
<feature type="transmembrane region" description="Helical" evidence="1">
    <location>
        <begin position="36"/>
        <end position="61"/>
    </location>
</feature>
<organism evidence="2 3">
    <name type="scientific">Gryllotalpicola koreensis</name>
    <dbReference type="NCBI Taxonomy" id="993086"/>
    <lineage>
        <taxon>Bacteria</taxon>
        <taxon>Bacillati</taxon>
        <taxon>Actinomycetota</taxon>
        <taxon>Actinomycetes</taxon>
        <taxon>Micrococcales</taxon>
        <taxon>Microbacteriaceae</taxon>
        <taxon>Gryllotalpicola</taxon>
    </lineage>
</organism>
<evidence type="ECO:0008006" key="4">
    <source>
        <dbReference type="Google" id="ProtNLM"/>
    </source>
</evidence>
<proteinExistence type="predicted"/>
<evidence type="ECO:0000313" key="3">
    <source>
        <dbReference type="Proteomes" id="UP001501079"/>
    </source>
</evidence>
<gene>
    <name evidence="2" type="ORF">GCM10022287_07720</name>
</gene>
<reference evidence="3" key="1">
    <citation type="journal article" date="2019" name="Int. J. Syst. Evol. Microbiol.">
        <title>The Global Catalogue of Microorganisms (GCM) 10K type strain sequencing project: providing services to taxonomists for standard genome sequencing and annotation.</title>
        <authorList>
            <consortium name="The Broad Institute Genomics Platform"/>
            <consortium name="The Broad Institute Genome Sequencing Center for Infectious Disease"/>
            <person name="Wu L."/>
            <person name="Ma J."/>
        </authorList>
    </citation>
    <scope>NUCLEOTIDE SEQUENCE [LARGE SCALE GENOMIC DNA]</scope>
    <source>
        <strain evidence="3">JCM 17591</strain>
    </source>
</reference>
<evidence type="ECO:0000256" key="1">
    <source>
        <dbReference type="SAM" id="Phobius"/>
    </source>
</evidence>
<comment type="caution">
    <text evidence="2">The sequence shown here is derived from an EMBL/GenBank/DDBJ whole genome shotgun (WGS) entry which is preliminary data.</text>
</comment>
<protein>
    <recommendedName>
        <fullName evidence="4">DUF3137 domain-containing protein</fullName>
    </recommendedName>
</protein>
<keyword evidence="3" id="KW-1185">Reference proteome</keyword>
<keyword evidence="1" id="KW-1133">Transmembrane helix</keyword>
<evidence type="ECO:0000313" key="2">
    <source>
        <dbReference type="EMBL" id="GAA4170178.1"/>
    </source>
</evidence>
<accession>A0ABP7ZU72</accession>
<feature type="transmembrane region" description="Helical" evidence="1">
    <location>
        <begin position="312"/>
        <end position="337"/>
    </location>
</feature>
<name>A0ABP7ZU72_9MICO</name>
<keyword evidence="1" id="KW-0812">Transmembrane</keyword>
<keyword evidence="1" id="KW-0472">Membrane</keyword>